<dbReference type="InterPro" id="IPR013083">
    <property type="entry name" value="Znf_RING/FYVE/PHD"/>
</dbReference>
<reference evidence="4" key="1">
    <citation type="submission" date="2021-02" db="EMBL/GenBank/DDBJ databases">
        <authorList>
            <person name="Dougan E. K."/>
            <person name="Rhodes N."/>
            <person name="Thang M."/>
            <person name="Chan C."/>
        </authorList>
    </citation>
    <scope>NUCLEOTIDE SEQUENCE</scope>
</reference>
<evidence type="ECO:0000259" key="3">
    <source>
        <dbReference type="PROSITE" id="PS50089"/>
    </source>
</evidence>
<dbReference type="CDD" id="cd16448">
    <property type="entry name" value="RING-H2"/>
    <property type="match status" value="1"/>
</dbReference>
<evidence type="ECO:0000313" key="4">
    <source>
        <dbReference type="EMBL" id="CAE7843361.1"/>
    </source>
</evidence>
<dbReference type="SUPFAM" id="SSF57850">
    <property type="entry name" value="RING/U-box"/>
    <property type="match status" value="1"/>
</dbReference>
<evidence type="ECO:0000256" key="2">
    <source>
        <dbReference type="SAM" id="MobiDB-lite"/>
    </source>
</evidence>
<dbReference type="InterPro" id="IPR001841">
    <property type="entry name" value="Znf_RING"/>
</dbReference>
<keyword evidence="1" id="KW-0479">Metal-binding</keyword>
<keyword evidence="1" id="KW-0862">Zinc</keyword>
<proteinExistence type="predicted"/>
<evidence type="ECO:0000256" key="1">
    <source>
        <dbReference type="PROSITE-ProRule" id="PRU00175"/>
    </source>
</evidence>
<feature type="non-terminal residue" evidence="4">
    <location>
        <position position="1"/>
    </location>
</feature>
<dbReference type="PROSITE" id="PS50089">
    <property type="entry name" value="ZF_RING_2"/>
    <property type="match status" value="1"/>
</dbReference>
<name>A0A812ZVS2_9DINO</name>
<dbReference type="Gene3D" id="3.30.40.10">
    <property type="entry name" value="Zinc/RING finger domain, C3HC4 (zinc finger)"/>
    <property type="match status" value="1"/>
</dbReference>
<dbReference type="Pfam" id="PF13639">
    <property type="entry name" value="zf-RING_2"/>
    <property type="match status" value="1"/>
</dbReference>
<organism evidence="4 5">
    <name type="scientific">Symbiodinium necroappetens</name>
    <dbReference type="NCBI Taxonomy" id="1628268"/>
    <lineage>
        <taxon>Eukaryota</taxon>
        <taxon>Sar</taxon>
        <taxon>Alveolata</taxon>
        <taxon>Dinophyceae</taxon>
        <taxon>Suessiales</taxon>
        <taxon>Symbiodiniaceae</taxon>
        <taxon>Symbiodinium</taxon>
    </lineage>
</organism>
<sequence>VKIKALLERVHSNWDASVTADQTILTSLQLLFLLTNLKPTTKISELRVDQKYTLLGQRCVMAHSRLAAHQGSNWRRIVEPVLGAGVNITEESVQRVALECGWQSTWMTEEVTTYAQRKAAARRQSADETQGRLSFTQRPAPAVAPTGPPLQGRVPDAVVSDALPTGNDSQAGTGEQGRVEVASAPEPDELSVLMELDTSGNSEPTAGADMFAAAKSKAKAKPRAKGKSKAKAKAMATALSDEVDVEGQAEDQTEANDFIPGLTEEDQVEGQAEDQTEAIDVIPGLTEDVANEPVSPPNRWNQDICVICHGEMKQDQALEALVCGHLFHRDCINRYCDTTGRDKANACPLKCSSSSSTRFFLRPGQQAARGSNDPAPVQDDADVNDVNELINEIEAQIVDDSTHRERAEAIDPVVD</sequence>
<dbReference type="SMART" id="SM00184">
    <property type="entry name" value="RING"/>
    <property type="match status" value="1"/>
</dbReference>
<accession>A0A812ZVS2</accession>
<keyword evidence="5" id="KW-1185">Reference proteome</keyword>
<dbReference type="GO" id="GO:0008270">
    <property type="term" value="F:zinc ion binding"/>
    <property type="evidence" value="ECO:0007669"/>
    <property type="project" value="UniProtKB-KW"/>
</dbReference>
<feature type="domain" description="RING-type" evidence="3">
    <location>
        <begin position="305"/>
        <end position="349"/>
    </location>
</feature>
<feature type="region of interest" description="Disordered" evidence="2">
    <location>
        <begin position="119"/>
        <end position="186"/>
    </location>
</feature>
<dbReference type="EMBL" id="CAJNJA010051039">
    <property type="protein sequence ID" value="CAE7843361.1"/>
    <property type="molecule type" value="Genomic_DNA"/>
</dbReference>
<evidence type="ECO:0000313" key="5">
    <source>
        <dbReference type="Proteomes" id="UP000601435"/>
    </source>
</evidence>
<gene>
    <name evidence="4" type="ORF">SNEC2469_LOCUS25709</name>
</gene>
<protein>
    <recommendedName>
        <fullName evidence="3">RING-type domain-containing protein</fullName>
    </recommendedName>
</protein>
<comment type="caution">
    <text evidence="4">The sequence shown here is derived from an EMBL/GenBank/DDBJ whole genome shotgun (WGS) entry which is preliminary data.</text>
</comment>
<dbReference type="Proteomes" id="UP000601435">
    <property type="component" value="Unassembled WGS sequence"/>
</dbReference>
<dbReference type="OrthoDB" id="2265491at2759"/>
<dbReference type="AlphaFoldDB" id="A0A812ZVS2"/>
<keyword evidence="1" id="KW-0863">Zinc-finger</keyword>